<feature type="compositionally biased region" description="Basic and acidic residues" evidence="1">
    <location>
        <begin position="784"/>
        <end position="793"/>
    </location>
</feature>
<feature type="compositionally biased region" description="Polar residues" evidence="1">
    <location>
        <begin position="528"/>
        <end position="537"/>
    </location>
</feature>
<name>A0AAE8M301_9HYPO</name>
<organism evidence="2 3">
    <name type="scientific">Fusarium torulosum</name>
    <dbReference type="NCBI Taxonomy" id="33205"/>
    <lineage>
        <taxon>Eukaryota</taxon>
        <taxon>Fungi</taxon>
        <taxon>Dikarya</taxon>
        <taxon>Ascomycota</taxon>
        <taxon>Pezizomycotina</taxon>
        <taxon>Sordariomycetes</taxon>
        <taxon>Hypocreomycetidae</taxon>
        <taxon>Hypocreales</taxon>
        <taxon>Nectriaceae</taxon>
        <taxon>Fusarium</taxon>
    </lineage>
</organism>
<feature type="compositionally biased region" description="Basic residues" evidence="1">
    <location>
        <begin position="195"/>
        <end position="205"/>
    </location>
</feature>
<feature type="compositionally biased region" description="Basic and acidic residues" evidence="1">
    <location>
        <begin position="514"/>
        <end position="527"/>
    </location>
</feature>
<gene>
    <name evidence="2" type="ORF">FTOL_02562</name>
</gene>
<feature type="compositionally biased region" description="Basic residues" evidence="1">
    <location>
        <begin position="917"/>
        <end position="931"/>
    </location>
</feature>
<protein>
    <submittedName>
        <fullName evidence="2">Uncharacterized protein</fullName>
    </submittedName>
</protein>
<feature type="compositionally biased region" description="Polar residues" evidence="1">
    <location>
        <begin position="446"/>
        <end position="458"/>
    </location>
</feature>
<evidence type="ECO:0000256" key="1">
    <source>
        <dbReference type="SAM" id="MobiDB-lite"/>
    </source>
</evidence>
<feature type="compositionally biased region" description="Low complexity" evidence="1">
    <location>
        <begin position="662"/>
        <end position="674"/>
    </location>
</feature>
<feature type="region of interest" description="Disordered" evidence="1">
    <location>
        <begin position="438"/>
        <end position="468"/>
    </location>
</feature>
<feature type="compositionally biased region" description="Basic and acidic residues" evidence="1">
    <location>
        <begin position="626"/>
        <end position="642"/>
    </location>
</feature>
<dbReference type="EMBL" id="ONZP01000080">
    <property type="protein sequence ID" value="SPJ72833.1"/>
    <property type="molecule type" value="Genomic_DNA"/>
</dbReference>
<feature type="region of interest" description="Disordered" evidence="1">
    <location>
        <begin position="1119"/>
        <end position="1148"/>
    </location>
</feature>
<reference evidence="2" key="1">
    <citation type="submission" date="2018-03" db="EMBL/GenBank/DDBJ databases">
        <authorList>
            <person name="Guldener U."/>
        </authorList>
    </citation>
    <scope>NUCLEOTIDE SEQUENCE</scope>
</reference>
<feature type="compositionally biased region" description="Polar residues" evidence="1">
    <location>
        <begin position="218"/>
        <end position="231"/>
    </location>
</feature>
<dbReference type="Proteomes" id="UP001187734">
    <property type="component" value="Unassembled WGS sequence"/>
</dbReference>
<feature type="compositionally biased region" description="Acidic residues" evidence="1">
    <location>
        <begin position="574"/>
        <end position="583"/>
    </location>
</feature>
<evidence type="ECO:0000313" key="3">
    <source>
        <dbReference type="Proteomes" id="UP001187734"/>
    </source>
</evidence>
<feature type="region of interest" description="Disordered" evidence="1">
    <location>
        <begin position="904"/>
        <end position="951"/>
    </location>
</feature>
<accession>A0AAE8M301</accession>
<feature type="compositionally biased region" description="Low complexity" evidence="1">
    <location>
        <begin position="180"/>
        <end position="194"/>
    </location>
</feature>
<proteinExistence type="predicted"/>
<feature type="region of interest" description="Disordered" evidence="1">
    <location>
        <begin position="784"/>
        <end position="882"/>
    </location>
</feature>
<keyword evidence="3" id="KW-1185">Reference proteome</keyword>
<feature type="compositionally biased region" description="Polar residues" evidence="1">
    <location>
        <begin position="105"/>
        <end position="124"/>
    </location>
</feature>
<comment type="caution">
    <text evidence="2">The sequence shown here is derived from an EMBL/GenBank/DDBJ whole genome shotgun (WGS) entry which is preliminary data.</text>
</comment>
<sequence length="1171" mass="128906">MEQPKISDFFSFSSPLMSSKQRTKRRQRPPRTKPKPSRKLKPQSSRASSQPPPPRASSFNPSIPSIPISGNMPSSQASKKRSLEGGNERVLETPPHANKRLAISSEGQRTPTRSIQLSQASSPHTPFDISSGESSDSDCEIQKVKPSPNPKRKLVAASPRARPAKKAKVERRPATQQGFASIKASALATTTTSSKQKKTVARRRQTASVPPNAALPNLISSSADLGRSSSVPPKRAPIKEIQQKPNTPHEIVAPRSGDESDCFIEKVLPSPKRRQQLIQQKANVKRRRVGDSVDNPAFLDAEYADENNDSDCQVVKVQPSPMRQAATVRASTARNVDSQNTESQRLQKSASPRKPRSPSTRNQPEVVNSVVAHTPTPPQPVQSPHIDLTQESSSDSSDFSEDETIVTSAQPVPPTPVEDISDTQNIRATDVGNTACRNAKKHTASPKPTSAAQEQPQPASEDGHDDSLGLLISYCDNHQANINKRTLPSSNGGSGSPDCNITFSTAPEYPFDDSSAREIKQESHNDSILKSINQESSPGRYDSSDDESGSDGEPHSEAIQSIKHESGSRQVSSSEEDSDEEHDEVLKFIKLESTPTSRKLFTVRRDEPSADDSEEEYQGLPDLSDDDAHHDAEVKVYEDKDSGNTNFEIAPFPVAPNNQAESTTSTPISYSSSPVGTEGFTSSPPGSYQLPLEMASPKVITPLLGDNMDNESTRSMKDMPGSMKTHPARSVYNPQKRLSSLAYELQPVYSGEKLLRSHTPGTPSPFRPHHRDALIGLKGILKRSVEQQGHDSDNETVYSPFPDISPLSGDEYMVSSPSERVKHSKEQAKVNESGTKNTSYERPSPLAGTPNKALTLSDLRSKNWVSPQPKNINRPATPLPKGSQWLQQKKDMTPLAVIADDTAATDAASDQGTPSKIRSKRPVRTTRKHIKTKEQNTTDLEESEDEVQKSLEEQQLKPVMNSNWIKPPNKEMKPQVIRDGVSEHAIKPTVALFKKKMAAGEVFSHKNNNSNQKYCWDVDWSVPASLNEREAHAVAAELERRGIKTDMQYSNFWYNLTMECSKLVGSPVPLFTAKKKALDTLVEEAMRSHEFRKRADHQKAMKAQKKKLKREKKNRLPQGVKAFLIPGGTDNESESEDSDSDGEDLIAKMHADVVKHQKIYPGGTSCGRRRK</sequence>
<feature type="compositionally biased region" description="Polar residues" evidence="1">
    <location>
        <begin position="830"/>
        <end position="841"/>
    </location>
</feature>
<evidence type="ECO:0000313" key="2">
    <source>
        <dbReference type="EMBL" id="SPJ72833.1"/>
    </source>
</evidence>
<feature type="compositionally biased region" description="Polar residues" evidence="1">
    <location>
        <begin position="486"/>
        <end position="505"/>
    </location>
</feature>
<dbReference type="AlphaFoldDB" id="A0AAE8M301"/>
<feature type="compositionally biased region" description="Acidic residues" evidence="1">
    <location>
        <begin position="1131"/>
        <end position="1144"/>
    </location>
</feature>
<feature type="region of interest" description="Disordered" evidence="1">
    <location>
        <begin position="1"/>
        <end position="425"/>
    </location>
</feature>
<feature type="compositionally biased region" description="Low complexity" evidence="1">
    <location>
        <begin position="56"/>
        <end position="75"/>
    </location>
</feature>
<feature type="compositionally biased region" description="Basic and acidic residues" evidence="1">
    <location>
        <begin position="81"/>
        <end position="91"/>
    </location>
</feature>
<feature type="compositionally biased region" description="Polar residues" evidence="1">
    <location>
        <begin position="329"/>
        <end position="350"/>
    </location>
</feature>
<feature type="compositionally biased region" description="Basic residues" evidence="1">
    <location>
        <begin position="21"/>
        <end position="41"/>
    </location>
</feature>
<feature type="region of interest" description="Disordered" evidence="1">
    <location>
        <begin position="486"/>
        <end position="731"/>
    </location>
</feature>
<feature type="compositionally biased region" description="Basic and acidic residues" evidence="1">
    <location>
        <begin position="819"/>
        <end position="829"/>
    </location>
</feature>
<feature type="compositionally biased region" description="Basic and acidic residues" evidence="1">
    <location>
        <begin position="552"/>
        <end position="567"/>
    </location>
</feature>